<dbReference type="InParanoid" id="A0A1B6Q1X0"/>
<sequence>MCLPIDCWICMPRAVDDDPAPARRTTQHAQRNHYNGNGNGYTAHSSMAAAEADRKTSNDVRRGPAHATGAQEKAAAYPYAGADETTLKHLPAAAWNGRVAAADGHGAARGGGAPRNYYSYERAQPPAHGEDAAADYHYMAAAAATADHESRSEALGGE</sequence>
<feature type="compositionally biased region" description="Basic and acidic residues" evidence="1">
    <location>
        <begin position="51"/>
        <end position="62"/>
    </location>
</feature>
<dbReference type="OMA" id="WICMPRA"/>
<organism evidence="2 3">
    <name type="scientific">Sorghum bicolor</name>
    <name type="common">Sorghum</name>
    <name type="synonym">Sorghum vulgare</name>
    <dbReference type="NCBI Taxonomy" id="4558"/>
    <lineage>
        <taxon>Eukaryota</taxon>
        <taxon>Viridiplantae</taxon>
        <taxon>Streptophyta</taxon>
        <taxon>Embryophyta</taxon>
        <taxon>Tracheophyta</taxon>
        <taxon>Spermatophyta</taxon>
        <taxon>Magnoliopsida</taxon>
        <taxon>Liliopsida</taxon>
        <taxon>Poales</taxon>
        <taxon>Poaceae</taxon>
        <taxon>PACMAD clade</taxon>
        <taxon>Panicoideae</taxon>
        <taxon>Andropogonodae</taxon>
        <taxon>Andropogoneae</taxon>
        <taxon>Sorghinae</taxon>
        <taxon>Sorghum</taxon>
    </lineage>
</organism>
<reference evidence="3" key="2">
    <citation type="journal article" date="2018" name="Plant J.">
        <title>The Sorghum bicolor reference genome: improved assembly, gene annotations, a transcriptome atlas, and signatures of genome organization.</title>
        <authorList>
            <person name="McCormick R.F."/>
            <person name="Truong S.K."/>
            <person name="Sreedasyam A."/>
            <person name="Jenkins J."/>
            <person name="Shu S."/>
            <person name="Sims D."/>
            <person name="Kennedy M."/>
            <person name="Amirebrahimi M."/>
            <person name="Weers B.D."/>
            <person name="McKinley B."/>
            <person name="Mattison A."/>
            <person name="Morishige D.T."/>
            <person name="Grimwood J."/>
            <person name="Schmutz J."/>
            <person name="Mullet J.E."/>
        </authorList>
    </citation>
    <scope>NUCLEOTIDE SEQUENCE [LARGE SCALE GENOMIC DNA]</scope>
    <source>
        <strain evidence="3">cv. BTx623</strain>
    </source>
</reference>
<name>A0A1B6Q1X0_SORBI</name>
<feature type="region of interest" description="Disordered" evidence="1">
    <location>
        <begin position="16"/>
        <end position="73"/>
    </location>
</feature>
<accession>A0A1B6Q1X0</accession>
<dbReference type="Gramene" id="KXG31926">
    <property type="protein sequence ID" value="KXG31926"/>
    <property type="gene ID" value="SORBI_3003G078600"/>
</dbReference>
<dbReference type="EMBL" id="CM000762">
    <property type="protein sequence ID" value="KXG31926.2"/>
    <property type="molecule type" value="Genomic_DNA"/>
</dbReference>
<dbReference type="AlphaFoldDB" id="A0A1B6Q1X0"/>
<gene>
    <name evidence="2" type="ORF">SORBI_3003G078600</name>
</gene>
<proteinExistence type="predicted"/>
<evidence type="ECO:0000313" key="3">
    <source>
        <dbReference type="Proteomes" id="UP000000768"/>
    </source>
</evidence>
<keyword evidence="3" id="KW-1185">Reference proteome</keyword>
<protein>
    <submittedName>
        <fullName evidence="2">Uncharacterized protein</fullName>
    </submittedName>
</protein>
<feature type="compositionally biased region" description="Polar residues" evidence="1">
    <location>
        <begin position="27"/>
        <end position="45"/>
    </location>
</feature>
<dbReference type="Proteomes" id="UP000000768">
    <property type="component" value="Chromosome 3"/>
</dbReference>
<evidence type="ECO:0000256" key="1">
    <source>
        <dbReference type="SAM" id="MobiDB-lite"/>
    </source>
</evidence>
<reference evidence="2 3" key="1">
    <citation type="journal article" date="2009" name="Nature">
        <title>The Sorghum bicolor genome and the diversification of grasses.</title>
        <authorList>
            <person name="Paterson A.H."/>
            <person name="Bowers J.E."/>
            <person name="Bruggmann R."/>
            <person name="Dubchak I."/>
            <person name="Grimwood J."/>
            <person name="Gundlach H."/>
            <person name="Haberer G."/>
            <person name="Hellsten U."/>
            <person name="Mitros T."/>
            <person name="Poliakov A."/>
            <person name="Schmutz J."/>
            <person name="Spannagl M."/>
            <person name="Tang H."/>
            <person name="Wang X."/>
            <person name="Wicker T."/>
            <person name="Bharti A.K."/>
            <person name="Chapman J."/>
            <person name="Feltus F.A."/>
            <person name="Gowik U."/>
            <person name="Grigoriev I.V."/>
            <person name="Lyons E."/>
            <person name="Maher C.A."/>
            <person name="Martis M."/>
            <person name="Narechania A."/>
            <person name="Otillar R.P."/>
            <person name="Penning B.W."/>
            <person name="Salamov A.A."/>
            <person name="Wang Y."/>
            <person name="Zhang L."/>
            <person name="Carpita N.C."/>
            <person name="Freeling M."/>
            <person name="Gingle A.R."/>
            <person name="Hash C.T."/>
            <person name="Keller B."/>
            <person name="Klein P."/>
            <person name="Kresovich S."/>
            <person name="McCann M.C."/>
            <person name="Ming R."/>
            <person name="Peterson D.G."/>
            <person name="Mehboob-ur-Rahman"/>
            <person name="Ware D."/>
            <person name="Westhoff P."/>
            <person name="Mayer K.F."/>
            <person name="Messing J."/>
            <person name="Rokhsar D.S."/>
        </authorList>
    </citation>
    <scope>NUCLEOTIDE SEQUENCE [LARGE SCALE GENOMIC DNA]</scope>
    <source>
        <strain evidence="3">cv. BTx623</strain>
    </source>
</reference>
<evidence type="ECO:0000313" key="2">
    <source>
        <dbReference type="EMBL" id="KXG31926.2"/>
    </source>
</evidence>